<evidence type="ECO:0000313" key="7">
    <source>
        <dbReference type="EMBL" id="PVH26576.1"/>
    </source>
</evidence>
<keyword evidence="7" id="KW-0032">Aminotransferase</keyword>
<dbReference type="EC" id="4.4.1.13" evidence="2"/>
<dbReference type="InterPro" id="IPR015424">
    <property type="entry name" value="PyrdxlP-dep_Trfase"/>
</dbReference>
<evidence type="ECO:0000313" key="8">
    <source>
        <dbReference type="Proteomes" id="UP000245627"/>
    </source>
</evidence>
<proteinExistence type="inferred from homology"/>
<dbReference type="Proteomes" id="UP000245627">
    <property type="component" value="Unassembled WGS sequence"/>
</dbReference>
<organism evidence="7 8">
    <name type="scientific">Sphingobacterium corticibacter</name>
    <dbReference type="NCBI Taxonomy" id="2171749"/>
    <lineage>
        <taxon>Bacteria</taxon>
        <taxon>Pseudomonadati</taxon>
        <taxon>Bacteroidota</taxon>
        <taxon>Sphingobacteriia</taxon>
        <taxon>Sphingobacteriales</taxon>
        <taxon>Sphingobacteriaceae</taxon>
        <taxon>Sphingobacterium</taxon>
    </lineage>
</organism>
<dbReference type="GO" id="GO:0008483">
    <property type="term" value="F:transaminase activity"/>
    <property type="evidence" value="ECO:0007669"/>
    <property type="project" value="UniProtKB-KW"/>
</dbReference>
<dbReference type="InterPro" id="IPR027619">
    <property type="entry name" value="C-S_lyase_PatB-like"/>
</dbReference>
<dbReference type="NCBIfam" id="TIGR04350">
    <property type="entry name" value="C_S_lyase_PatB"/>
    <property type="match status" value="1"/>
</dbReference>
<dbReference type="PANTHER" id="PTHR43525:SF1">
    <property type="entry name" value="PROTEIN MALY"/>
    <property type="match status" value="1"/>
</dbReference>
<evidence type="ECO:0000259" key="6">
    <source>
        <dbReference type="Pfam" id="PF00155"/>
    </source>
</evidence>
<dbReference type="GO" id="GO:0030170">
    <property type="term" value="F:pyridoxal phosphate binding"/>
    <property type="evidence" value="ECO:0007669"/>
    <property type="project" value="InterPro"/>
</dbReference>
<dbReference type="SUPFAM" id="SSF53383">
    <property type="entry name" value="PLP-dependent transferases"/>
    <property type="match status" value="1"/>
</dbReference>
<dbReference type="InterPro" id="IPR004839">
    <property type="entry name" value="Aminotransferase_I/II_large"/>
</dbReference>
<keyword evidence="8" id="KW-1185">Reference proteome</keyword>
<dbReference type="AlphaFoldDB" id="A0A2T8HMB6"/>
<dbReference type="GO" id="GO:0047804">
    <property type="term" value="F:cysteine-S-conjugate beta-lyase activity"/>
    <property type="evidence" value="ECO:0007669"/>
    <property type="project" value="UniProtKB-EC"/>
</dbReference>
<accession>A0A2T8HMB6</accession>
<dbReference type="EMBL" id="QDKG01000001">
    <property type="protein sequence ID" value="PVH26576.1"/>
    <property type="molecule type" value="Genomic_DNA"/>
</dbReference>
<feature type="domain" description="Aminotransferase class I/classII large" evidence="6">
    <location>
        <begin position="52"/>
        <end position="398"/>
    </location>
</feature>
<comment type="cofactor">
    <cofactor evidence="1">
        <name>pyridoxal 5'-phosphate</name>
        <dbReference type="ChEBI" id="CHEBI:597326"/>
    </cofactor>
</comment>
<evidence type="ECO:0000256" key="5">
    <source>
        <dbReference type="ARBA" id="ARBA00037974"/>
    </source>
</evidence>
<comment type="caution">
    <text evidence="7">The sequence shown here is derived from an EMBL/GenBank/DDBJ whole genome shotgun (WGS) entry which is preliminary data.</text>
</comment>
<sequence length="407" mass="46677">MLHLFMTYDFDEIIDRDGTNSVTYEGWRSFLFANEQDLQIPYANHELISLWVADMAFSSPPPVLDAVRARLDRKILGYSKIFDPHYGKVLKDWFLEHYSWDIDTDELVSAPGIVTALNRLVPLLTEPEDQILITTPSYAPFKRAGDQCGRGVVFSPLQENEGKYEMNFADLRQKIENPVNRIRVFILCHPHNPTGRVWTTQELKELGQLCLDNDVWIISDEVHSDLLREGQSHTPMAALFPHSDRIITCSAPSKSFNLAGNMLSHIFIKNTTMRAEWKRLFSDYHSPLSIAATQGAYEHGAEWLRQLNRYLDANLQFLKDFLTEHLPEARYQIPEATYLAWVDLSAYLPKRKDTDRWAVFFAQKAGVLIEGQEDFVANAEGYIRINIACPKATLHTALIRMAEALNN</sequence>
<evidence type="ECO:0000256" key="4">
    <source>
        <dbReference type="ARBA" id="ARBA00023239"/>
    </source>
</evidence>
<dbReference type="CDD" id="cd00609">
    <property type="entry name" value="AAT_like"/>
    <property type="match status" value="1"/>
</dbReference>
<name>A0A2T8HMB6_9SPHI</name>
<dbReference type="Gene3D" id="3.40.640.10">
    <property type="entry name" value="Type I PLP-dependent aspartate aminotransferase-like (Major domain)"/>
    <property type="match status" value="1"/>
</dbReference>
<dbReference type="InterPro" id="IPR015421">
    <property type="entry name" value="PyrdxlP-dep_Trfase_major"/>
</dbReference>
<evidence type="ECO:0000256" key="1">
    <source>
        <dbReference type="ARBA" id="ARBA00001933"/>
    </source>
</evidence>
<dbReference type="PANTHER" id="PTHR43525">
    <property type="entry name" value="PROTEIN MALY"/>
    <property type="match status" value="1"/>
</dbReference>
<dbReference type="InterPro" id="IPR015422">
    <property type="entry name" value="PyrdxlP-dep_Trfase_small"/>
</dbReference>
<protein>
    <recommendedName>
        <fullName evidence="2">cysteine-S-conjugate beta-lyase</fullName>
        <ecNumber evidence="2">4.4.1.13</ecNumber>
    </recommendedName>
</protein>
<comment type="similarity">
    <text evidence="5">Belongs to the class-II pyridoxal-phosphate-dependent aminotransferase family. MalY/PatB cystathionine beta-lyase subfamily.</text>
</comment>
<dbReference type="Pfam" id="PF00155">
    <property type="entry name" value="Aminotran_1_2"/>
    <property type="match status" value="1"/>
</dbReference>
<evidence type="ECO:0000256" key="3">
    <source>
        <dbReference type="ARBA" id="ARBA00022898"/>
    </source>
</evidence>
<gene>
    <name evidence="7" type="ORF">DC487_02900</name>
</gene>
<keyword evidence="3" id="KW-0663">Pyridoxal phosphate</keyword>
<dbReference type="Gene3D" id="3.90.1150.10">
    <property type="entry name" value="Aspartate Aminotransferase, domain 1"/>
    <property type="match status" value="1"/>
</dbReference>
<keyword evidence="7" id="KW-0808">Transferase</keyword>
<dbReference type="InterPro" id="IPR051798">
    <property type="entry name" value="Class-II_PLP-Dep_Aminotrans"/>
</dbReference>
<reference evidence="7 8" key="1">
    <citation type="submission" date="2018-04" db="EMBL/GenBank/DDBJ databases">
        <title>Sphingobacterium cortibacter sp. nov.</title>
        <authorList>
            <person name="Li Y."/>
        </authorList>
    </citation>
    <scope>NUCLEOTIDE SEQUENCE [LARGE SCALE GENOMIC DNA]</scope>
    <source>
        <strain evidence="7 8">2c-3</strain>
    </source>
</reference>
<evidence type="ECO:0000256" key="2">
    <source>
        <dbReference type="ARBA" id="ARBA00012224"/>
    </source>
</evidence>
<keyword evidence="4" id="KW-0456">Lyase</keyword>